<dbReference type="InterPro" id="IPR000620">
    <property type="entry name" value="EamA_dom"/>
</dbReference>
<feature type="domain" description="EamA" evidence="6">
    <location>
        <begin position="21"/>
        <end position="151"/>
    </location>
</feature>
<comment type="caution">
    <text evidence="7">The sequence shown here is derived from an EMBL/GenBank/DDBJ whole genome shotgun (WGS) entry which is preliminary data.</text>
</comment>
<protein>
    <recommendedName>
        <fullName evidence="6">EamA domain-containing protein</fullName>
    </recommendedName>
</protein>
<evidence type="ECO:0000313" key="8">
    <source>
        <dbReference type="Proteomes" id="UP000004827"/>
    </source>
</evidence>
<name>D2YFC1_VIBMI</name>
<evidence type="ECO:0000256" key="1">
    <source>
        <dbReference type="ARBA" id="ARBA00004141"/>
    </source>
</evidence>
<dbReference type="InterPro" id="IPR037185">
    <property type="entry name" value="EmrE-like"/>
</dbReference>
<dbReference type="Pfam" id="PF00892">
    <property type="entry name" value="EamA"/>
    <property type="match status" value="2"/>
</dbReference>
<comment type="subcellular location">
    <subcellularLocation>
        <location evidence="1">Membrane</location>
        <topology evidence="1">Multi-pass membrane protein</topology>
    </subcellularLocation>
</comment>
<accession>D2YFC1</accession>
<feature type="transmembrane region" description="Helical" evidence="5">
    <location>
        <begin position="52"/>
        <end position="70"/>
    </location>
</feature>
<feature type="domain" description="EamA" evidence="6">
    <location>
        <begin position="161"/>
        <end position="291"/>
    </location>
</feature>
<feature type="transmembrane region" description="Helical" evidence="5">
    <location>
        <begin position="158"/>
        <end position="176"/>
    </location>
</feature>
<keyword evidence="2 5" id="KW-0812">Transmembrane</keyword>
<evidence type="ECO:0000313" key="7">
    <source>
        <dbReference type="EMBL" id="EEW06550.1"/>
    </source>
</evidence>
<keyword evidence="4 5" id="KW-0472">Membrane</keyword>
<feature type="transmembrane region" description="Helical" evidence="5">
    <location>
        <begin position="274"/>
        <end position="292"/>
    </location>
</feature>
<dbReference type="PANTHER" id="PTHR32322">
    <property type="entry name" value="INNER MEMBRANE TRANSPORTER"/>
    <property type="match status" value="1"/>
</dbReference>
<dbReference type="EMBL" id="ACYU01000115">
    <property type="protein sequence ID" value="EEW06550.1"/>
    <property type="molecule type" value="Genomic_DNA"/>
</dbReference>
<keyword evidence="3 5" id="KW-1133">Transmembrane helix</keyword>
<dbReference type="PANTHER" id="PTHR32322:SF9">
    <property type="entry name" value="AMINO-ACID METABOLITE EFFLUX PUMP-RELATED"/>
    <property type="match status" value="1"/>
</dbReference>
<dbReference type="InterPro" id="IPR050638">
    <property type="entry name" value="AA-Vitamin_Transporters"/>
</dbReference>
<evidence type="ECO:0000259" key="6">
    <source>
        <dbReference type="Pfam" id="PF00892"/>
    </source>
</evidence>
<feature type="transmembrane region" description="Helical" evidence="5">
    <location>
        <begin position="134"/>
        <end position="152"/>
    </location>
</feature>
<feature type="transmembrane region" description="Helical" evidence="5">
    <location>
        <begin position="247"/>
        <end position="268"/>
    </location>
</feature>
<feature type="transmembrane region" description="Helical" evidence="5">
    <location>
        <begin position="196"/>
        <end position="214"/>
    </location>
</feature>
<dbReference type="SUPFAM" id="SSF103481">
    <property type="entry name" value="Multidrug resistance efflux transporter EmrE"/>
    <property type="match status" value="2"/>
</dbReference>
<gene>
    <name evidence="7" type="ORF">VMB_22180</name>
</gene>
<dbReference type="GO" id="GO:0016020">
    <property type="term" value="C:membrane"/>
    <property type="evidence" value="ECO:0007669"/>
    <property type="project" value="UniProtKB-SubCell"/>
</dbReference>
<dbReference type="Proteomes" id="UP000004827">
    <property type="component" value="Unassembled WGS sequence"/>
</dbReference>
<evidence type="ECO:0000256" key="2">
    <source>
        <dbReference type="ARBA" id="ARBA00022692"/>
    </source>
</evidence>
<feature type="transmembrane region" description="Helical" evidence="5">
    <location>
        <begin position="82"/>
        <end position="102"/>
    </location>
</feature>
<sequence>MFLIGIYLMKTVNTNIQTIGYTVTALIAFAANSVLCRIALKDDVIDASSFTAIRLLSGVFMFLVLLSFKAKQSVSTPNKKAGNWKTALMLFIYAIAFSYAYISLDTGTGALLLFGAVQLTMIATSVFKGKKLHISEWLGVLISFSGLAYLVYPTLTTPSLSGFILMGLSGVAWGMYTSVGRGSIDPMRDTASNFKYTVPLVVVLVLITFPAINISFYGVVLAVISGALASALGYTIWYIALRGLSEVEAAVVQLSVPVIAAIGGVLFVSESISMRLVIACILVLGGIFTVLISRWKFVKK</sequence>
<organism evidence="7 8">
    <name type="scientific">Vibrio mimicus VM603</name>
    <dbReference type="NCBI Taxonomy" id="671074"/>
    <lineage>
        <taxon>Bacteria</taxon>
        <taxon>Pseudomonadati</taxon>
        <taxon>Pseudomonadota</taxon>
        <taxon>Gammaproteobacteria</taxon>
        <taxon>Vibrionales</taxon>
        <taxon>Vibrionaceae</taxon>
        <taxon>Vibrio</taxon>
    </lineage>
</organism>
<feature type="transmembrane region" description="Helical" evidence="5">
    <location>
        <begin position="220"/>
        <end position="240"/>
    </location>
</feature>
<evidence type="ECO:0000256" key="3">
    <source>
        <dbReference type="ARBA" id="ARBA00022989"/>
    </source>
</evidence>
<reference evidence="7 8" key="1">
    <citation type="journal article" date="2009" name="BMC Evol. Biol.">
        <title>Genomic taxonomy of Vibrios.</title>
        <authorList>
            <person name="Thompson C.C."/>
            <person name="Vicente A.C."/>
            <person name="Souza R.C."/>
            <person name="Vasconcelos A.T."/>
            <person name="Vesth T."/>
            <person name="Alves N.Jr."/>
            <person name="Ussery D.W."/>
            <person name="Iida T."/>
            <person name="Thompson F.L."/>
        </authorList>
    </citation>
    <scope>NUCLEOTIDE SEQUENCE [LARGE SCALE GENOMIC DNA]</scope>
    <source>
        <strain evidence="7 8">VM603</strain>
    </source>
</reference>
<proteinExistence type="predicted"/>
<feature type="transmembrane region" description="Helical" evidence="5">
    <location>
        <begin position="21"/>
        <end position="40"/>
    </location>
</feature>
<evidence type="ECO:0000256" key="4">
    <source>
        <dbReference type="ARBA" id="ARBA00023136"/>
    </source>
</evidence>
<dbReference type="AlphaFoldDB" id="D2YFC1"/>
<feature type="transmembrane region" description="Helical" evidence="5">
    <location>
        <begin position="108"/>
        <end position="127"/>
    </location>
</feature>
<evidence type="ECO:0000256" key="5">
    <source>
        <dbReference type="SAM" id="Phobius"/>
    </source>
</evidence>